<name>A0A4S8L2L1_DENBC</name>
<dbReference type="Proteomes" id="UP000297245">
    <property type="component" value="Unassembled WGS sequence"/>
</dbReference>
<dbReference type="InterPro" id="IPR036188">
    <property type="entry name" value="FAD/NAD-bd_sf"/>
</dbReference>
<dbReference type="OrthoDB" id="5046242at2759"/>
<dbReference type="Pfam" id="PF13450">
    <property type="entry name" value="NAD_binding_8"/>
    <property type="match status" value="1"/>
</dbReference>
<organism evidence="1 2">
    <name type="scientific">Dendrothele bispora (strain CBS 962.96)</name>
    <dbReference type="NCBI Taxonomy" id="1314807"/>
    <lineage>
        <taxon>Eukaryota</taxon>
        <taxon>Fungi</taxon>
        <taxon>Dikarya</taxon>
        <taxon>Basidiomycota</taxon>
        <taxon>Agaricomycotina</taxon>
        <taxon>Agaricomycetes</taxon>
        <taxon>Agaricomycetidae</taxon>
        <taxon>Agaricales</taxon>
        <taxon>Agaricales incertae sedis</taxon>
        <taxon>Dendrothele</taxon>
    </lineage>
</organism>
<sequence length="495" mass="53845">MKFDPRLAFFAAASFYAVNATSNGLRSENPPVCIVGAGPAGLTAAHELEAKGYPIVLFERQIEVGGKCQAYYDGPDGSFFHPLGAIVLSNATYIETVPIVEAAGVPFLPAIGVTSGWNYPPLPVPIDPETVVNVTQTPVPTEQQIELLEEELERYIGFWESEFLPFSAIRYTNGVPPDFAVPIGQWLSENGFQILPTVMMQGLSLFGYGDLNHTATIYALQYFTPDIIGYFSNVVEINIIDFHAVMVHYASSIQGPIYTSTTVTKIDRSGPASTVTYVKGGSSQTQECSKVVMAFPPLLEALTPPPYSGPPTNNSGIDISLTPSEQAVFSKVGITAYWSGAISMPQVSFNNTFSQLPTEPIVEPVLATRIFPGSDVVSTYSWGPFQPFGRSNVSLEQARELLLQTYSVVDFSPANGNGSTTSAHAPVPVTDQDVREFRVWDYFPRFQSGDLANGIYEDYNALQGQADTYWISALNGFESVEFAVRAGKEIVATFF</sequence>
<dbReference type="SUPFAM" id="SSF51905">
    <property type="entry name" value="FAD/NAD(P)-binding domain"/>
    <property type="match status" value="1"/>
</dbReference>
<evidence type="ECO:0000313" key="1">
    <source>
        <dbReference type="EMBL" id="THU82669.1"/>
    </source>
</evidence>
<dbReference type="Gene3D" id="1.10.405.20">
    <property type="match status" value="1"/>
</dbReference>
<accession>A0A4S8L2L1</accession>
<dbReference type="PRINTS" id="PR00419">
    <property type="entry name" value="ADXRDTASE"/>
</dbReference>
<dbReference type="Gene3D" id="3.50.50.60">
    <property type="entry name" value="FAD/NAD(P)-binding domain"/>
    <property type="match status" value="1"/>
</dbReference>
<keyword evidence="2" id="KW-1185">Reference proteome</keyword>
<dbReference type="AlphaFoldDB" id="A0A4S8L2L1"/>
<evidence type="ECO:0000313" key="2">
    <source>
        <dbReference type="Proteomes" id="UP000297245"/>
    </source>
</evidence>
<proteinExistence type="predicted"/>
<dbReference type="EMBL" id="ML179716">
    <property type="protein sequence ID" value="THU82669.1"/>
    <property type="molecule type" value="Genomic_DNA"/>
</dbReference>
<protein>
    <submittedName>
        <fullName evidence="1">FAD/NAD(P)-binding domain-containing protein</fullName>
    </submittedName>
</protein>
<dbReference type="Gene3D" id="3.30.70.1990">
    <property type="match status" value="1"/>
</dbReference>
<gene>
    <name evidence="1" type="ORF">K435DRAFT_691080</name>
</gene>
<reference evidence="1 2" key="1">
    <citation type="journal article" date="2019" name="Nat. Ecol. Evol.">
        <title>Megaphylogeny resolves global patterns of mushroom evolution.</title>
        <authorList>
            <person name="Varga T."/>
            <person name="Krizsan K."/>
            <person name="Foldi C."/>
            <person name="Dima B."/>
            <person name="Sanchez-Garcia M."/>
            <person name="Sanchez-Ramirez S."/>
            <person name="Szollosi G.J."/>
            <person name="Szarkandi J.G."/>
            <person name="Papp V."/>
            <person name="Albert L."/>
            <person name="Andreopoulos W."/>
            <person name="Angelini C."/>
            <person name="Antonin V."/>
            <person name="Barry K.W."/>
            <person name="Bougher N.L."/>
            <person name="Buchanan P."/>
            <person name="Buyck B."/>
            <person name="Bense V."/>
            <person name="Catcheside P."/>
            <person name="Chovatia M."/>
            <person name="Cooper J."/>
            <person name="Damon W."/>
            <person name="Desjardin D."/>
            <person name="Finy P."/>
            <person name="Geml J."/>
            <person name="Haridas S."/>
            <person name="Hughes K."/>
            <person name="Justo A."/>
            <person name="Karasinski D."/>
            <person name="Kautmanova I."/>
            <person name="Kiss B."/>
            <person name="Kocsube S."/>
            <person name="Kotiranta H."/>
            <person name="LaButti K.M."/>
            <person name="Lechner B.E."/>
            <person name="Liimatainen K."/>
            <person name="Lipzen A."/>
            <person name="Lukacs Z."/>
            <person name="Mihaltcheva S."/>
            <person name="Morgado L.N."/>
            <person name="Niskanen T."/>
            <person name="Noordeloos M.E."/>
            <person name="Ohm R.A."/>
            <person name="Ortiz-Santana B."/>
            <person name="Ovrebo C."/>
            <person name="Racz N."/>
            <person name="Riley R."/>
            <person name="Savchenko A."/>
            <person name="Shiryaev A."/>
            <person name="Soop K."/>
            <person name="Spirin V."/>
            <person name="Szebenyi C."/>
            <person name="Tomsovsky M."/>
            <person name="Tulloss R.E."/>
            <person name="Uehling J."/>
            <person name="Grigoriev I.V."/>
            <person name="Vagvolgyi C."/>
            <person name="Papp T."/>
            <person name="Martin F.M."/>
            <person name="Miettinen O."/>
            <person name="Hibbett D.S."/>
            <person name="Nagy L.G."/>
        </authorList>
    </citation>
    <scope>NUCLEOTIDE SEQUENCE [LARGE SCALE GENOMIC DNA]</scope>
    <source>
        <strain evidence="1 2">CBS 962.96</strain>
    </source>
</reference>